<proteinExistence type="predicted"/>
<name>A0ABQ0IW74_GLUTH</name>
<gene>
    <name evidence="1" type="ORF">NBRC3257_1454</name>
</gene>
<dbReference type="InterPro" id="IPR012106">
    <property type="entry name" value="Phage_Mu_Gp1"/>
</dbReference>
<sequence>MNTAVTLLDLAQPSTGTDAVPQWVHLCPAGTFKGIKGDPVTLADPDAVIRASMAAGKLVLDENHSTDLAAPKGKPAPARAWITRMENRADGLWGMADWTPTGRSLMAAKEYRAISPVIESRGGVVTRILRAALTNDPNLTLVTLHSQNTPEKTMDIAKVRKALGLPDTATEEDALAAMTESRTSVTLHSSVATVLGVDAGADNSALLAALQTRLKDNTSNDRVAELEGQIKTIKEQASRDKVMGLMAQATAEGAVITDKQRDNLITLHSSNADFAVDLIKGLPRTNLNGTKVTRHSAAGAGSEIRTGSSDADLEKMASAFGVSVADIKKETGRGA</sequence>
<dbReference type="Proteomes" id="UP000018209">
    <property type="component" value="Unassembled WGS sequence"/>
</dbReference>
<organism evidence="1 2">
    <name type="scientific">Gluconobacter thailandicus NBRC 3257</name>
    <dbReference type="NCBI Taxonomy" id="1381097"/>
    <lineage>
        <taxon>Bacteria</taxon>
        <taxon>Pseudomonadati</taxon>
        <taxon>Pseudomonadota</taxon>
        <taxon>Alphaproteobacteria</taxon>
        <taxon>Acetobacterales</taxon>
        <taxon>Acetobacteraceae</taxon>
        <taxon>Gluconobacter</taxon>
    </lineage>
</organism>
<evidence type="ECO:0000313" key="1">
    <source>
        <dbReference type="EMBL" id="GAD26455.1"/>
    </source>
</evidence>
<protein>
    <submittedName>
        <fullName evidence="1">Mu-like prophage I protein</fullName>
    </submittedName>
</protein>
<dbReference type="Pfam" id="PF10123">
    <property type="entry name" value="Mu-like_Pro"/>
    <property type="match status" value="1"/>
</dbReference>
<accession>A0ABQ0IW74</accession>
<evidence type="ECO:0000313" key="2">
    <source>
        <dbReference type="Proteomes" id="UP000018209"/>
    </source>
</evidence>
<keyword evidence="2" id="KW-1185">Reference proteome</keyword>
<comment type="caution">
    <text evidence="1">The sequence shown here is derived from an EMBL/GenBank/DDBJ whole genome shotgun (WGS) entry which is preliminary data.</text>
</comment>
<dbReference type="RefSeq" id="WP_048855132.1">
    <property type="nucleotide sequence ID" value="NZ_BASM01000016.1"/>
</dbReference>
<dbReference type="EMBL" id="BASM01000016">
    <property type="protein sequence ID" value="GAD26455.1"/>
    <property type="molecule type" value="Genomic_DNA"/>
</dbReference>
<reference evidence="1 2" key="1">
    <citation type="submission" date="2013-08" db="EMBL/GenBank/DDBJ databases">
        <title>Gluconobacter thailandicus NBRC 3257 whole genome sequence.</title>
        <authorList>
            <person name="Matsutani M."/>
            <person name="Yakushi T."/>
            <person name="Matsushita K."/>
        </authorList>
    </citation>
    <scope>NUCLEOTIDE SEQUENCE [LARGE SCALE GENOMIC DNA]</scope>
    <source>
        <strain evidence="1 2">NBRC 3257</strain>
    </source>
</reference>